<protein>
    <submittedName>
        <fullName evidence="3">AMP-binding enzyme domain-containing protein</fullName>
    </submittedName>
</protein>
<dbReference type="InterPro" id="IPR042099">
    <property type="entry name" value="ANL_N_sf"/>
</dbReference>
<dbReference type="PANTHER" id="PTHR24096">
    <property type="entry name" value="LONG-CHAIN-FATTY-ACID--COA LIGASE"/>
    <property type="match status" value="1"/>
</dbReference>
<accession>A0A2V1DPR1</accession>
<sequence length="571" mass="62368">MRFISKLAGVARPRSDVFTYLFESRRSYPADRILYREDDSKATLTLSELEHRSRQFATILVERFNIQVMDPVAILASDSIYYPIVYLGILAAGATVQLIPLQKELAVQDVVARMKAAGSKLLITNSTMQDMANEASQILSGIPVYDPSKDETAFRDETLEFHGFNIRDHNNAESTVGFLNRTSGSTGGKMKTVITTHSHFIAAMEATVRTAPQNTDPDNDVWLSTLSLGFFINAKLNIGLNILLGIPVVLMNDPFHAANFDIIGRHRISFLFIPPPVAISIAGMSVEDAKKVDVSSVKWLLSAGATMHEGVSKAVSKNLNDTHLDLEWGTSETLLIAMQMDGHSSPAGSAGRLVNGIEAMVVDTYTGEPVGPGVDGEILVRNSAARFAGYKGDQAANQSTFDGDGWFHSGDYGSIDANNNVFIKDRMKELIRVGSGYGVHISAVELESTIFEHPAVAEVIVTGVPDPRIGLDLPTAFVILSLEWQSRRAEALLSLQQWAQERLVGLQTLTGGFVVVEKFPLIGFKINRRALKALAAATKTMEQTTLEQARVLEQNQQIPDAERSSLMTTTV</sequence>
<evidence type="ECO:0000259" key="2">
    <source>
        <dbReference type="Pfam" id="PF13193"/>
    </source>
</evidence>
<keyword evidence="4" id="KW-1185">Reference proteome</keyword>
<feature type="domain" description="AMP-dependent synthetase/ligase" evidence="1">
    <location>
        <begin position="24"/>
        <end position="390"/>
    </location>
</feature>
<dbReference type="Pfam" id="PF13193">
    <property type="entry name" value="AMP-binding_C"/>
    <property type="match status" value="1"/>
</dbReference>
<organism evidence="3 4">
    <name type="scientific">Periconia macrospinosa</name>
    <dbReference type="NCBI Taxonomy" id="97972"/>
    <lineage>
        <taxon>Eukaryota</taxon>
        <taxon>Fungi</taxon>
        <taxon>Dikarya</taxon>
        <taxon>Ascomycota</taxon>
        <taxon>Pezizomycotina</taxon>
        <taxon>Dothideomycetes</taxon>
        <taxon>Pleosporomycetidae</taxon>
        <taxon>Pleosporales</taxon>
        <taxon>Massarineae</taxon>
        <taxon>Periconiaceae</taxon>
        <taxon>Periconia</taxon>
    </lineage>
</organism>
<proteinExistence type="predicted"/>
<dbReference type="InterPro" id="IPR025110">
    <property type="entry name" value="AMP-bd_C"/>
</dbReference>
<dbReference type="EMBL" id="KZ805381">
    <property type="protein sequence ID" value="PVH99965.1"/>
    <property type="molecule type" value="Genomic_DNA"/>
</dbReference>
<dbReference type="AlphaFoldDB" id="A0A2V1DPR1"/>
<dbReference type="Pfam" id="PF00501">
    <property type="entry name" value="AMP-binding"/>
    <property type="match status" value="1"/>
</dbReference>
<dbReference type="Gene3D" id="3.40.50.12780">
    <property type="entry name" value="N-terminal domain of ligase-like"/>
    <property type="match status" value="1"/>
</dbReference>
<reference evidence="3 4" key="1">
    <citation type="journal article" date="2018" name="Sci. Rep.">
        <title>Comparative genomics provides insights into the lifestyle and reveals functional heterogeneity of dark septate endophytic fungi.</title>
        <authorList>
            <person name="Knapp D.G."/>
            <person name="Nemeth J.B."/>
            <person name="Barry K."/>
            <person name="Hainaut M."/>
            <person name="Henrissat B."/>
            <person name="Johnson J."/>
            <person name="Kuo A."/>
            <person name="Lim J.H.P."/>
            <person name="Lipzen A."/>
            <person name="Nolan M."/>
            <person name="Ohm R.A."/>
            <person name="Tamas L."/>
            <person name="Grigoriev I.V."/>
            <person name="Spatafora J.W."/>
            <person name="Nagy L.G."/>
            <person name="Kovacs G.M."/>
        </authorList>
    </citation>
    <scope>NUCLEOTIDE SEQUENCE [LARGE SCALE GENOMIC DNA]</scope>
    <source>
        <strain evidence="3 4">DSE2036</strain>
    </source>
</reference>
<evidence type="ECO:0000313" key="3">
    <source>
        <dbReference type="EMBL" id="PVH99965.1"/>
    </source>
</evidence>
<gene>
    <name evidence="3" type="ORF">DM02DRAFT_709814</name>
</gene>
<evidence type="ECO:0000313" key="4">
    <source>
        <dbReference type="Proteomes" id="UP000244855"/>
    </source>
</evidence>
<dbReference type="OrthoDB" id="10253869at2759"/>
<dbReference type="PANTHER" id="PTHR24096:SF422">
    <property type="entry name" value="BCDNA.GH02901"/>
    <property type="match status" value="1"/>
</dbReference>
<feature type="domain" description="AMP-binding enzyme C-terminal" evidence="2">
    <location>
        <begin position="445"/>
        <end position="521"/>
    </location>
</feature>
<dbReference type="GO" id="GO:0016405">
    <property type="term" value="F:CoA-ligase activity"/>
    <property type="evidence" value="ECO:0007669"/>
    <property type="project" value="TreeGrafter"/>
</dbReference>
<dbReference type="Gene3D" id="3.30.300.30">
    <property type="match status" value="1"/>
</dbReference>
<dbReference type="SUPFAM" id="SSF56801">
    <property type="entry name" value="Acetyl-CoA synthetase-like"/>
    <property type="match status" value="1"/>
</dbReference>
<dbReference type="InterPro" id="IPR045851">
    <property type="entry name" value="AMP-bd_C_sf"/>
</dbReference>
<evidence type="ECO:0000259" key="1">
    <source>
        <dbReference type="Pfam" id="PF00501"/>
    </source>
</evidence>
<dbReference type="Proteomes" id="UP000244855">
    <property type="component" value="Unassembled WGS sequence"/>
</dbReference>
<name>A0A2V1DPR1_9PLEO</name>
<dbReference type="STRING" id="97972.A0A2V1DPR1"/>
<dbReference type="InterPro" id="IPR000873">
    <property type="entry name" value="AMP-dep_synth/lig_dom"/>
</dbReference>